<dbReference type="EMBL" id="HBUE01259582">
    <property type="protein sequence ID" value="CAG6558394.1"/>
    <property type="molecule type" value="Transcribed_RNA"/>
</dbReference>
<dbReference type="EMBL" id="HBUE01154536">
    <property type="protein sequence ID" value="CAG6507066.1"/>
    <property type="molecule type" value="Transcribed_RNA"/>
</dbReference>
<name>A0A8D8BP17_CULPI</name>
<dbReference type="EMBL" id="HBUE01259583">
    <property type="protein sequence ID" value="CAG6558395.1"/>
    <property type="molecule type" value="Transcribed_RNA"/>
</dbReference>
<protein>
    <submittedName>
        <fullName evidence="1">(northern house mosquito) hypothetical protein</fullName>
    </submittedName>
</protein>
<accession>A0A8D8BP17</accession>
<organism evidence="1">
    <name type="scientific">Culex pipiens</name>
    <name type="common">House mosquito</name>
    <dbReference type="NCBI Taxonomy" id="7175"/>
    <lineage>
        <taxon>Eukaryota</taxon>
        <taxon>Metazoa</taxon>
        <taxon>Ecdysozoa</taxon>
        <taxon>Arthropoda</taxon>
        <taxon>Hexapoda</taxon>
        <taxon>Insecta</taxon>
        <taxon>Pterygota</taxon>
        <taxon>Neoptera</taxon>
        <taxon>Endopterygota</taxon>
        <taxon>Diptera</taxon>
        <taxon>Nematocera</taxon>
        <taxon>Culicoidea</taxon>
        <taxon>Culicidae</taxon>
        <taxon>Culicinae</taxon>
        <taxon>Culicini</taxon>
        <taxon>Culex</taxon>
        <taxon>Culex</taxon>
    </lineage>
</organism>
<dbReference type="EMBL" id="HBUE01154535">
    <property type="protein sequence ID" value="CAG6507065.1"/>
    <property type="molecule type" value="Transcribed_RNA"/>
</dbReference>
<sequence>MSVTMTPTSAVPASNLRRLIVVVRPSVMHVVMPSTNHSVTNHMVPRVMILDATSGTSTSTTRAPLVAAVRIVKQRVLVRLRIRVKVVVDLGLELVGDGRCGGCRRRRGRSGRGWYSAADGTGAAAGAGHGDRGRYCRCRGRSGRGLK</sequence>
<dbReference type="EMBL" id="HBUE01084218">
    <property type="protein sequence ID" value="CAG6478952.1"/>
    <property type="molecule type" value="Transcribed_RNA"/>
</dbReference>
<proteinExistence type="predicted"/>
<reference evidence="1" key="1">
    <citation type="submission" date="2021-05" db="EMBL/GenBank/DDBJ databases">
        <authorList>
            <person name="Alioto T."/>
            <person name="Alioto T."/>
            <person name="Gomez Garrido J."/>
        </authorList>
    </citation>
    <scope>NUCLEOTIDE SEQUENCE</scope>
</reference>
<dbReference type="EMBL" id="HBUE01084219">
    <property type="protein sequence ID" value="CAG6478953.1"/>
    <property type="molecule type" value="Transcribed_RNA"/>
</dbReference>
<dbReference type="AlphaFoldDB" id="A0A8D8BP17"/>
<evidence type="ECO:0000313" key="1">
    <source>
        <dbReference type="EMBL" id="CAG6478952.1"/>
    </source>
</evidence>